<dbReference type="AlphaFoldDB" id="A0A1B0BXP3"/>
<keyword evidence="2" id="KW-1185">Reference proteome</keyword>
<evidence type="ECO:0000313" key="1">
    <source>
        <dbReference type="EnsemblMetazoa" id="GPPI043611-PA"/>
    </source>
</evidence>
<evidence type="ECO:0000313" key="2">
    <source>
        <dbReference type="Proteomes" id="UP000092460"/>
    </source>
</evidence>
<sequence length="70" mass="8056">MKYKEKQKESQKSDKIYIYIFTRILNIHSTVSGVRGVLATYANESSLLSPSGNVTHYLRNFKEFPLKISS</sequence>
<dbReference type="EMBL" id="JXJN01022288">
    <property type="status" value="NOT_ANNOTATED_CDS"/>
    <property type="molecule type" value="Genomic_DNA"/>
</dbReference>
<organism evidence="1 2">
    <name type="scientific">Glossina palpalis gambiensis</name>
    <dbReference type="NCBI Taxonomy" id="67801"/>
    <lineage>
        <taxon>Eukaryota</taxon>
        <taxon>Metazoa</taxon>
        <taxon>Ecdysozoa</taxon>
        <taxon>Arthropoda</taxon>
        <taxon>Hexapoda</taxon>
        <taxon>Insecta</taxon>
        <taxon>Pterygota</taxon>
        <taxon>Neoptera</taxon>
        <taxon>Endopterygota</taxon>
        <taxon>Diptera</taxon>
        <taxon>Brachycera</taxon>
        <taxon>Muscomorpha</taxon>
        <taxon>Hippoboscoidea</taxon>
        <taxon>Glossinidae</taxon>
        <taxon>Glossina</taxon>
    </lineage>
</organism>
<reference evidence="1" key="2">
    <citation type="submission" date="2020-05" db="UniProtKB">
        <authorList>
            <consortium name="EnsemblMetazoa"/>
        </authorList>
    </citation>
    <scope>IDENTIFICATION</scope>
    <source>
        <strain evidence="1">IAEA</strain>
    </source>
</reference>
<dbReference type="VEuPathDB" id="VectorBase:GPPI043611"/>
<proteinExistence type="predicted"/>
<dbReference type="EnsemblMetazoa" id="GPPI043611-RA">
    <property type="protein sequence ID" value="GPPI043611-PA"/>
    <property type="gene ID" value="GPPI043611"/>
</dbReference>
<protein>
    <submittedName>
        <fullName evidence="1">Uncharacterized protein</fullName>
    </submittedName>
</protein>
<reference evidence="2" key="1">
    <citation type="submission" date="2015-01" db="EMBL/GenBank/DDBJ databases">
        <authorList>
            <person name="Aksoy S."/>
            <person name="Warren W."/>
            <person name="Wilson R.K."/>
        </authorList>
    </citation>
    <scope>NUCLEOTIDE SEQUENCE [LARGE SCALE GENOMIC DNA]</scope>
    <source>
        <strain evidence="2">IAEA</strain>
    </source>
</reference>
<dbReference type="Proteomes" id="UP000092460">
    <property type="component" value="Unassembled WGS sequence"/>
</dbReference>
<accession>A0A1B0BXP3</accession>
<name>A0A1B0BXP3_9MUSC</name>